<dbReference type="PANTHER" id="PTHR43875:SF1">
    <property type="entry name" value="OSMOPROTECTIVE COMPOUNDS UPTAKE ATP-BINDING PROTEIN GGTA"/>
    <property type="match status" value="1"/>
</dbReference>
<sequence>MATVNLISVNKYYDDQIILNNINLNIEKGEFVALVGPSGSGKSTLLRLVAGLDTVSNGHIMINNQCVNKMSPSRRDMAMVFQNYALYPHMTVFANMAYGLKMRGMKKALIRQRVEEVSELLQLKDYLHRKPMALSGGQRQRVAMGRAIVRSPSVFLFDEPLSNLDVKLRTDMRHEIKKLHQHLRTTCLYVTHDQTEAMTLADKIVILNRGNIEQAGTPQELYQCPATMFVASFIGHYPMNFLPGKVDLSRNTILMNMGIEVPLPKLHAKITCGTEVFVGIRPEHILIKTQPESGQVEARIEFIDDIGSDKLVKVMTMRGQVPCSIRVLDDMPLSSNNPLRFELLLKKANLFCQRTGFLLGRWNE</sequence>
<dbReference type="InterPro" id="IPR012340">
    <property type="entry name" value="NA-bd_OB-fold"/>
</dbReference>
<dbReference type="Pfam" id="PF00005">
    <property type="entry name" value="ABC_tran"/>
    <property type="match status" value="1"/>
</dbReference>
<evidence type="ECO:0000313" key="6">
    <source>
        <dbReference type="Proteomes" id="UP000054858"/>
    </source>
</evidence>
<evidence type="ECO:0000256" key="2">
    <source>
        <dbReference type="ARBA" id="ARBA00022741"/>
    </source>
</evidence>
<evidence type="ECO:0000259" key="4">
    <source>
        <dbReference type="PROSITE" id="PS50893"/>
    </source>
</evidence>
<dbReference type="GO" id="GO:0005524">
    <property type="term" value="F:ATP binding"/>
    <property type="evidence" value="ECO:0007669"/>
    <property type="project" value="UniProtKB-KW"/>
</dbReference>
<evidence type="ECO:0000256" key="1">
    <source>
        <dbReference type="ARBA" id="ARBA00022448"/>
    </source>
</evidence>
<dbReference type="FunFam" id="3.40.50.300:FF:000042">
    <property type="entry name" value="Maltose/maltodextrin ABC transporter, ATP-binding protein"/>
    <property type="match status" value="1"/>
</dbReference>
<dbReference type="GO" id="GO:0140359">
    <property type="term" value="F:ABC-type transporter activity"/>
    <property type="evidence" value="ECO:0007669"/>
    <property type="project" value="UniProtKB-ARBA"/>
</dbReference>
<dbReference type="PROSITE" id="PS50893">
    <property type="entry name" value="ABC_TRANSPORTER_2"/>
    <property type="match status" value="1"/>
</dbReference>
<dbReference type="SMART" id="SM00382">
    <property type="entry name" value="AAA"/>
    <property type="match status" value="1"/>
</dbReference>
<dbReference type="NCBIfam" id="NF008653">
    <property type="entry name" value="PRK11650.1"/>
    <property type="match status" value="1"/>
</dbReference>
<dbReference type="PATRIC" id="fig|29423.5.peg.1688"/>
<dbReference type="SUPFAM" id="SSF52540">
    <property type="entry name" value="P-loop containing nucleoside triphosphate hydrolases"/>
    <property type="match status" value="1"/>
</dbReference>
<dbReference type="InterPro" id="IPR003593">
    <property type="entry name" value="AAA+_ATPase"/>
</dbReference>
<dbReference type="InterPro" id="IPR040582">
    <property type="entry name" value="OB_MalK-like"/>
</dbReference>
<dbReference type="PROSITE" id="PS00211">
    <property type="entry name" value="ABC_TRANSPORTER_1"/>
    <property type="match status" value="1"/>
</dbReference>
<dbReference type="InterPro" id="IPR027417">
    <property type="entry name" value="P-loop_NTPase"/>
</dbReference>
<dbReference type="Gene3D" id="3.40.50.300">
    <property type="entry name" value="P-loop containing nucleotide triphosphate hydrolases"/>
    <property type="match status" value="1"/>
</dbReference>
<dbReference type="RefSeq" id="WP_035894376.1">
    <property type="nucleotide sequence ID" value="NZ_LCUA01000004.1"/>
</dbReference>
<dbReference type="Proteomes" id="UP000054858">
    <property type="component" value="Unassembled WGS sequence"/>
</dbReference>
<dbReference type="Gene3D" id="2.40.50.100">
    <property type="match status" value="1"/>
</dbReference>
<dbReference type="PANTHER" id="PTHR43875">
    <property type="entry name" value="MALTODEXTRIN IMPORT ATP-BINDING PROTEIN MSMX"/>
    <property type="match status" value="1"/>
</dbReference>
<keyword evidence="2" id="KW-0547">Nucleotide-binding</keyword>
<dbReference type="GO" id="GO:0055052">
    <property type="term" value="C:ATP-binding cassette (ABC) transporter complex, substrate-binding subunit-containing"/>
    <property type="evidence" value="ECO:0007669"/>
    <property type="project" value="TreeGrafter"/>
</dbReference>
<reference evidence="5 6" key="1">
    <citation type="submission" date="2015-11" db="EMBL/GenBank/DDBJ databases">
        <title>Genomic analysis of 38 Legionella species identifies large and diverse effector repertoires.</title>
        <authorList>
            <person name="Burstein D."/>
            <person name="Amaro F."/>
            <person name="Zusman T."/>
            <person name="Lifshitz Z."/>
            <person name="Cohen O."/>
            <person name="Gilbert J.A."/>
            <person name="Pupko T."/>
            <person name="Shuman H.A."/>
            <person name="Segal G."/>
        </authorList>
    </citation>
    <scope>NUCLEOTIDE SEQUENCE [LARGE SCALE GENOMIC DNA]</scope>
    <source>
        <strain evidence="5 6">Oak Ridge-10</strain>
    </source>
</reference>
<name>A0A0W0X016_9GAMM</name>
<dbReference type="Pfam" id="PF17912">
    <property type="entry name" value="OB_MalK"/>
    <property type="match status" value="1"/>
</dbReference>
<proteinExistence type="predicted"/>
<dbReference type="InterPro" id="IPR047641">
    <property type="entry name" value="ABC_transpr_MalK/UgpC-like"/>
</dbReference>
<feature type="domain" description="ABC transporter" evidence="4">
    <location>
        <begin position="4"/>
        <end position="234"/>
    </location>
</feature>
<keyword evidence="1" id="KW-0813">Transport</keyword>
<dbReference type="SUPFAM" id="SSF50331">
    <property type="entry name" value="MOP-like"/>
    <property type="match status" value="1"/>
</dbReference>
<organism evidence="5 6">
    <name type="scientific">Legionella oakridgensis</name>
    <dbReference type="NCBI Taxonomy" id="29423"/>
    <lineage>
        <taxon>Bacteria</taxon>
        <taxon>Pseudomonadati</taxon>
        <taxon>Pseudomonadota</taxon>
        <taxon>Gammaproteobacteria</taxon>
        <taxon>Legionellales</taxon>
        <taxon>Legionellaceae</taxon>
        <taxon>Legionella</taxon>
    </lineage>
</organism>
<dbReference type="InterPro" id="IPR017871">
    <property type="entry name" value="ABC_transporter-like_CS"/>
</dbReference>
<dbReference type="Gene3D" id="2.40.50.140">
    <property type="entry name" value="Nucleic acid-binding proteins"/>
    <property type="match status" value="1"/>
</dbReference>
<protein>
    <submittedName>
        <fullName evidence="5">sn-glycerol-3-phosphate transport, ATP binding protein</fullName>
    </submittedName>
</protein>
<accession>A0A0W0X016</accession>
<dbReference type="AlphaFoldDB" id="A0A0W0X016"/>
<comment type="caution">
    <text evidence="5">The sequence shown here is derived from an EMBL/GenBank/DDBJ whole genome shotgun (WGS) entry which is preliminary data.</text>
</comment>
<dbReference type="InterPro" id="IPR008995">
    <property type="entry name" value="Mo/tungstate-bd_C_term_dom"/>
</dbReference>
<dbReference type="GO" id="GO:0016887">
    <property type="term" value="F:ATP hydrolysis activity"/>
    <property type="evidence" value="ECO:0007669"/>
    <property type="project" value="InterPro"/>
</dbReference>
<gene>
    <name evidence="5" type="primary">ugpC</name>
    <name evidence="5" type="ORF">Loak_1611</name>
</gene>
<dbReference type="InterPro" id="IPR003439">
    <property type="entry name" value="ABC_transporter-like_ATP-bd"/>
</dbReference>
<evidence type="ECO:0000313" key="5">
    <source>
        <dbReference type="EMBL" id="KTD37935.1"/>
    </source>
</evidence>
<evidence type="ECO:0000256" key="3">
    <source>
        <dbReference type="ARBA" id="ARBA00022840"/>
    </source>
</evidence>
<keyword evidence="3" id="KW-0067">ATP-binding</keyword>
<dbReference type="EMBL" id="LNYP01000029">
    <property type="protein sequence ID" value="KTD37935.1"/>
    <property type="molecule type" value="Genomic_DNA"/>
</dbReference>